<dbReference type="Pfam" id="PF13542">
    <property type="entry name" value="HTH_Tnp_ISL3"/>
    <property type="match status" value="1"/>
</dbReference>
<evidence type="ECO:0000259" key="2">
    <source>
        <dbReference type="Pfam" id="PF13542"/>
    </source>
</evidence>
<evidence type="ECO:0000313" key="3">
    <source>
        <dbReference type="EMBL" id="TFH93834.1"/>
    </source>
</evidence>
<protein>
    <submittedName>
        <fullName evidence="3">ISL3 family transposase</fullName>
    </submittedName>
</protein>
<feature type="non-terminal residue" evidence="3">
    <location>
        <position position="1"/>
    </location>
</feature>
<comment type="caution">
    <text evidence="3">The sequence shown here is derived from an EMBL/GenBank/DDBJ whole genome shotgun (WGS) entry which is preliminary data.</text>
</comment>
<name>A0A4Y8WLM1_9PORP</name>
<dbReference type="InterPro" id="IPR032877">
    <property type="entry name" value="Transposase_HTH"/>
</dbReference>
<accession>A0A4Y8WLM1</accession>
<dbReference type="InterPro" id="IPR002560">
    <property type="entry name" value="Transposase_DDE"/>
</dbReference>
<proteinExistence type="predicted"/>
<dbReference type="PANTHER" id="PTHR33498:SF1">
    <property type="entry name" value="TRANSPOSASE FOR INSERTION SEQUENCE ELEMENT IS1557"/>
    <property type="match status" value="1"/>
</dbReference>
<keyword evidence="4" id="KW-1185">Reference proteome</keyword>
<evidence type="ECO:0000259" key="1">
    <source>
        <dbReference type="Pfam" id="PF01610"/>
    </source>
</evidence>
<sequence>GNRSYSNRFAKYVVDLLKAMTIQEVSKRLGVSWDVVKDIHMTYLKRHYSKPSLQGVQCIGIDEFAVRKGHVYKTIVVDLISGRILHVGDGKGADALTKFWKRARKKNIQIKYVATDMSSAFSKSVRENTPDAIHVFDHFHVIKLMNDTLDKVRRELVAKEEDEGKKKLIKGTRYLLLANREKMIDEKGRTKLQEALAINEPLSQAYYLKEDFREIYNQPTINEAEEKLN</sequence>
<dbReference type="PANTHER" id="PTHR33498">
    <property type="entry name" value="TRANSPOSASE FOR INSERTION SEQUENCE ELEMENT IS1557"/>
    <property type="match status" value="1"/>
</dbReference>
<feature type="domain" description="Transposase IS204/IS1001/IS1096/IS1165 helix-turn-helix" evidence="2">
    <location>
        <begin position="3"/>
        <end position="39"/>
    </location>
</feature>
<dbReference type="Proteomes" id="UP000297225">
    <property type="component" value="Unassembled WGS sequence"/>
</dbReference>
<feature type="domain" description="Transposase IS204/IS1001/IS1096/IS1165 DDE" evidence="1">
    <location>
        <begin position="59"/>
        <end position="228"/>
    </location>
</feature>
<reference evidence="3 4" key="1">
    <citation type="submission" date="2019-03" db="EMBL/GenBank/DDBJ databases">
        <title>Porphyromonas levii Isolated from the Uterus of Dairy Cows.</title>
        <authorList>
            <person name="Francis A.M."/>
        </authorList>
    </citation>
    <scope>NUCLEOTIDE SEQUENCE [LARGE SCALE GENOMIC DNA]</scope>
    <source>
        <strain evidence="3 4">AF5678</strain>
    </source>
</reference>
<evidence type="ECO:0000313" key="4">
    <source>
        <dbReference type="Proteomes" id="UP000297225"/>
    </source>
</evidence>
<dbReference type="NCBIfam" id="NF033550">
    <property type="entry name" value="transpos_ISL3"/>
    <property type="match status" value="1"/>
</dbReference>
<dbReference type="AlphaFoldDB" id="A0A4Y8WLM1"/>
<organism evidence="3 4">
    <name type="scientific">Porphyromonas levii</name>
    <dbReference type="NCBI Taxonomy" id="28114"/>
    <lineage>
        <taxon>Bacteria</taxon>
        <taxon>Pseudomonadati</taxon>
        <taxon>Bacteroidota</taxon>
        <taxon>Bacteroidia</taxon>
        <taxon>Bacteroidales</taxon>
        <taxon>Porphyromonadaceae</taxon>
        <taxon>Porphyromonas</taxon>
    </lineage>
</organism>
<dbReference type="Pfam" id="PF01610">
    <property type="entry name" value="DDE_Tnp_ISL3"/>
    <property type="match status" value="1"/>
</dbReference>
<feature type="non-terminal residue" evidence="3">
    <location>
        <position position="229"/>
    </location>
</feature>
<gene>
    <name evidence="3" type="ORF">E4P47_09970</name>
</gene>
<dbReference type="InterPro" id="IPR047951">
    <property type="entry name" value="Transpos_ISL3"/>
</dbReference>
<dbReference type="EMBL" id="SPNC01000301">
    <property type="protein sequence ID" value="TFH93834.1"/>
    <property type="molecule type" value="Genomic_DNA"/>
</dbReference>